<dbReference type="InterPro" id="IPR043502">
    <property type="entry name" value="DNA/RNA_pol_sf"/>
</dbReference>
<feature type="non-terminal residue" evidence="3">
    <location>
        <position position="1"/>
    </location>
</feature>
<dbReference type="PROSITE" id="PS50878">
    <property type="entry name" value="RT_POL"/>
    <property type="match status" value="1"/>
</dbReference>
<accession>A0A8S2QFI3</accession>
<feature type="region of interest" description="Disordered" evidence="1">
    <location>
        <begin position="1"/>
        <end position="26"/>
    </location>
</feature>
<feature type="compositionally biased region" description="Polar residues" evidence="1">
    <location>
        <begin position="293"/>
        <end position="303"/>
    </location>
</feature>
<dbReference type="PANTHER" id="PTHR47027">
    <property type="entry name" value="REVERSE TRANSCRIPTASE DOMAIN-CONTAINING PROTEIN"/>
    <property type="match status" value="1"/>
</dbReference>
<organism evidence="3 4">
    <name type="scientific">Rotaria magnacalcarata</name>
    <dbReference type="NCBI Taxonomy" id="392030"/>
    <lineage>
        <taxon>Eukaryota</taxon>
        <taxon>Metazoa</taxon>
        <taxon>Spiralia</taxon>
        <taxon>Gnathifera</taxon>
        <taxon>Rotifera</taxon>
        <taxon>Eurotatoria</taxon>
        <taxon>Bdelloidea</taxon>
        <taxon>Philodinida</taxon>
        <taxon>Philodinidae</taxon>
        <taxon>Rotaria</taxon>
    </lineage>
</organism>
<evidence type="ECO:0000256" key="1">
    <source>
        <dbReference type="SAM" id="MobiDB-lite"/>
    </source>
</evidence>
<dbReference type="Proteomes" id="UP000676336">
    <property type="component" value="Unassembled WGS sequence"/>
</dbReference>
<feature type="domain" description="Reverse transcriptase" evidence="2">
    <location>
        <begin position="668"/>
        <end position="938"/>
    </location>
</feature>
<reference evidence="3" key="1">
    <citation type="submission" date="2021-02" db="EMBL/GenBank/DDBJ databases">
        <authorList>
            <person name="Nowell W R."/>
        </authorList>
    </citation>
    <scope>NUCLEOTIDE SEQUENCE</scope>
</reference>
<evidence type="ECO:0000313" key="4">
    <source>
        <dbReference type="Proteomes" id="UP000676336"/>
    </source>
</evidence>
<gene>
    <name evidence="3" type="ORF">SMN809_LOCUS17393</name>
</gene>
<dbReference type="AlphaFoldDB" id="A0A8S2QFI3"/>
<feature type="compositionally biased region" description="Basic and acidic residues" evidence="1">
    <location>
        <begin position="304"/>
        <end position="315"/>
    </location>
</feature>
<feature type="compositionally biased region" description="Basic residues" evidence="1">
    <location>
        <begin position="1"/>
        <end position="10"/>
    </location>
</feature>
<dbReference type="Pfam" id="PF00078">
    <property type="entry name" value="RVT_1"/>
    <property type="match status" value="1"/>
</dbReference>
<evidence type="ECO:0000313" key="3">
    <source>
        <dbReference type="EMBL" id="CAF4102198.1"/>
    </source>
</evidence>
<comment type="caution">
    <text evidence="3">The sequence shown here is derived from an EMBL/GenBank/DDBJ whole genome shotgun (WGS) entry which is preliminary data.</text>
</comment>
<proteinExistence type="predicted"/>
<feature type="region of interest" description="Disordered" evidence="1">
    <location>
        <begin position="293"/>
        <end position="315"/>
    </location>
</feature>
<feature type="compositionally biased region" description="Low complexity" evidence="1">
    <location>
        <begin position="388"/>
        <end position="410"/>
    </location>
</feature>
<name>A0A8S2QFI3_9BILA</name>
<protein>
    <recommendedName>
        <fullName evidence="2">Reverse transcriptase domain-containing protein</fullName>
    </recommendedName>
</protein>
<evidence type="ECO:0000259" key="2">
    <source>
        <dbReference type="PROSITE" id="PS50878"/>
    </source>
</evidence>
<feature type="region of interest" description="Disordered" evidence="1">
    <location>
        <begin position="387"/>
        <end position="428"/>
    </location>
</feature>
<feature type="compositionally biased region" description="Polar residues" evidence="1">
    <location>
        <begin position="411"/>
        <end position="424"/>
    </location>
</feature>
<dbReference type="InterPro" id="IPR000477">
    <property type="entry name" value="RT_dom"/>
</dbReference>
<dbReference type="CDD" id="cd01650">
    <property type="entry name" value="RT_nLTR_like"/>
    <property type="match status" value="1"/>
</dbReference>
<dbReference type="EMBL" id="CAJOBI010008034">
    <property type="protein sequence ID" value="CAF4102198.1"/>
    <property type="molecule type" value="Genomic_DNA"/>
</dbReference>
<dbReference type="SUPFAM" id="SSF56672">
    <property type="entry name" value="DNA/RNA polymerases"/>
    <property type="match status" value="1"/>
</dbReference>
<sequence>QSQRQIKKSRPHEITPSAPPQLSTTVKPFHLPTAHLKRAVTNNLSCFYIKFDNKLTQRSIPPAMKVARWIRQTVQQQSSESIGDFAILITVGTNRYKFGVTSKSNFLLLWNLRYAPTDLANEFVYREINKSISSVRSFSKINYHRPRSTNDYRFCVTDANEYEEILKIGRIAIEHLLLPITAFLPGLKLTYCSNCWIIGHTKPECKMNPRCRKCLDNWEFNHRCRKPILCAQCEGPHLSTSIECPVVYNYRITLKDQVKKVVNNGLISQPSINKKQEATRYVEDGRFETKQINGTKQAWGRQSKSTDRPQIQHENENDQLTELICRTKDVLDIIRRMELKMDSKIGLAKIIQQLINTTLEKKNKQQLQSIVQQLEIFKENVSEKFNASSNYQQPEQQQTPTSPSLQPNSNRIQTKSTNFNNNANYDRMEQDSPIKGYIDVDVNVKYETLVQSLKENANKHLKLEKNNHQRQKEWLTKEILDAVENKSTTYFKWQQHRGSIMEQKYRKNYITQRKLVKILIDKRQTEYWDELSIYIESAIKQHDPATAYTMIRRLRGGRQSAEDMPIHNKYGTLLLNSNDKLERWKEFYSELLNVNSIIEPTLLDQIKPASLSTMEQHRQDKEPTLDEVQQALQQMKNRKAPGKDNVTAELLKAGGIPVIKWLHEIFVDIWKNEQMVADWTLAIIIRLYKNKGDKKICDNYRGISLLVVASKIFTRVILNRIQLLIDKQLLEEQAGFRTNRSTIDQVFILKMVMEKTREFNKSLHMCFIDIQKAYDSINRDLLWKICRQYGLTEKTVQMLKLVYKNTRAQVRINGELSEVFDIETGVMQGGIPSPVLFNIVFDFIIKKVLEQCSVEGVTFAYGSTDFYHGARDKFENFDILALMYADDLVALTQTLDDLKLFIKIFENVTQAYGLTMSVKKTCVMSIQQFKEGINGKIVKNQEVDIPDIEIIIRNQKIETVDSFSYLGCWVCRDQRPDKEIESRLTKSATAFNMLRNVIWYRKTISIEAKLRIFRACVLPVLLYGSEVWSLTAVQENRISTFYMKCLRTILGLNMGDHVANITIMQLSGQPSIENLMRRNRLRWFGHANRMENENGPHLVKKIMFSYFPGEKRPTNTGIRKRWENKIMDDIEKFDIKNWRKDTKDKDRWREIINRHVTMNPVPSNIKSIIQEFKDLSKKRRAEELAISHGKPQRKATEVLVKDCHNRYDCPNCKKKFKPQGTTGHIRVCATHWCKKNNIKIWKK</sequence>
<dbReference type="PANTHER" id="PTHR47027:SF20">
    <property type="entry name" value="REVERSE TRANSCRIPTASE-LIKE PROTEIN WITH RNA-DIRECTED DNA POLYMERASE DOMAIN"/>
    <property type="match status" value="1"/>
</dbReference>